<reference evidence="1" key="1">
    <citation type="journal article" date="2016" name="BMC Microbiol.">
        <title>Comparative genomic analysis of six new-found integrative conjugative elements (ICEs) in Vibrio alginolyticus.</title>
        <authorList>
            <person name="Luo P."/>
            <person name="He X."/>
            <person name="Wang Y."/>
            <person name="Liu Q."/>
            <person name="Hu C."/>
        </authorList>
    </citation>
    <scope>NUCLEOTIDE SEQUENCE</scope>
    <source>
        <strain evidence="1">E0601</strain>
        <strain evidence="2">HN492</strain>
    </source>
</reference>
<dbReference type="EMBL" id="KT072768">
    <property type="protein sequence ID" value="ALF34877.1"/>
    <property type="molecule type" value="Genomic_DNA"/>
</dbReference>
<evidence type="ECO:0000313" key="2">
    <source>
        <dbReference type="EMBL" id="ALF34992.1"/>
    </source>
</evidence>
<evidence type="ECO:0000313" key="1">
    <source>
        <dbReference type="EMBL" id="ALF34877.1"/>
    </source>
</evidence>
<dbReference type="AlphaFoldDB" id="A0A0N9DYL9"/>
<protein>
    <submittedName>
        <fullName evidence="1">Uncharacterized protein</fullName>
    </submittedName>
</protein>
<sequence length="100" mass="11224">MAQSNSFVLEQAEMISSYIDEKAGGVSKIAQQYKNQPMTGSADELINQTKSLANALNLESAARFLYRKNAGRYRIRGFDLIVFERHGQNDYLECGGCDHE</sequence>
<proteinExistence type="predicted"/>
<name>A0A0N9DYL9_VIBAL</name>
<organism evidence="1">
    <name type="scientific">Vibrio alginolyticus</name>
    <dbReference type="NCBI Taxonomy" id="663"/>
    <lineage>
        <taxon>Bacteria</taxon>
        <taxon>Pseudomonadati</taxon>
        <taxon>Pseudomonadota</taxon>
        <taxon>Gammaproteobacteria</taxon>
        <taxon>Vibrionales</taxon>
        <taxon>Vibrionaceae</taxon>
        <taxon>Vibrio</taxon>
    </lineage>
</organism>
<gene>
    <name evidence="1" type="ORF">ICEValE0601_071</name>
    <name evidence="2" type="ORF">ICEValHN492_071</name>
</gene>
<dbReference type="EMBL" id="KT072769">
    <property type="protein sequence ID" value="ALF34992.1"/>
    <property type="molecule type" value="Genomic_DNA"/>
</dbReference>
<dbReference type="RefSeq" id="WP_213870761.1">
    <property type="nucleotide sequence ID" value="NZ_JAGDJK010000030.1"/>
</dbReference>
<accession>A0A0N9DYL9</accession>